<organism evidence="2 3">
    <name type="scientific">Sporothrix epigloea</name>
    <dbReference type="NCBI Taxonomy" id="1892477"/>
    <lineage>
        <taxon>Eukaryota</taxon>
        <taxon>Fungi</taxon>
        <taxon>Dikarya</taxon>
        <taxon>Ascomycota</taxon>
        <taxon>Pezizomycotina</taxon>
        <taxon>Sordariomycetes</taxon>
        <taxon>Sordariomycetidae</taxon>
        <taxon>Ophiostomatales</taxon>
        <taxon>Ophiostomataceae</taxon>
        <taxon>Sporothrix</taxon>
    </lineage>
</organism>
<dbReference type="EMBL" id="CAWUOM010000196">
    <property type="protein sequence ID" value="CAK7275030.1"/>
    <property type="molecule type" value="Genomic_DNA"/>
</dbReference>
<evidence type="ECO:0000313" key="2">
    <source>
        <dbReference type="EMBL" id="CAK7275030.1"/>
    </source>
</evidence>
<evidence type="ECO:0000256" key="1">
    <source>
        <dbReference type="SAM" id="MobiDB-lite"/>
    </source>
</evidence>
<feature type="region of interest" description="Disordered" evidence="1">
    <location>
        <begin position="38"/>
        <end position="128"/>
    </location>
</feature>
<dbReference type="Gene3D" id="2.60.120.10">
    <property type="entry name" value="Jelly Rolls"/>
    <property type="match status" value="1"/>
</dbReference>
<dbReference type="SUPFAM" id="SSF51182">
    <property type="entry name" value="RmlC-like cupins"/>
    <property type="match status" value="1"/>
</dbReference>
<feature type="compositionally biased region" description="Basic and acidic residues" evidence="1">
    <location>
        <begin position="94"/>
        <end position="104"/>
    </location>
</feature>
<dbReference type="Proteomes" id="UP001642501">
    <property type="component" value="Unassembled WGS sequence"/>
</dbReference>
<dbReference type="InterPro" id="IPR014710">
    <property type="entry name" value="RmlC-like_jellyroll"/>
</dbReference>
<feature type="compositionally biased region" description="Basic and acidic residues" evidence="1">
    <location>
        <begin position="112"/>
        <end position="125"/>
    </location>
</feature>
<name>A0ABP0E371_9PEZI</name>
<feature type="compositionally biased region" description="Acidic residues" evidence="1">
    <location>
        <begin position="187"/>
        <end position="206"/>
    </location>
</feature>
<keyword evidence="3" id="KW-1185">Reference proteome</keyword>
<gene>
    <name evidence="2" type="ORF">SEPCBS57363_006469</name>
</gene>
<dbReference type="InterPro" id="IPR011051">
    <property type="entry name" value="RmlC_Cupin_sf"/>
</dbReference>
<feature type="compositionally biased region" description="Acidic residues" evidence="1">
    <location>
        <begin position="56"/>
        <end position="68"/>
    </location>
</feature>
<evidence type="ECO:0008006" key="4">
    <source>
        <dbReference type="Google" id="ProtNLM"/>
    </source>
</evidence>
<protein>
    <recommendedName>
        <fullName evidence="4">Cupin 2 conserved barrel domain-containing protein</fullName>
    </recommendedName>
</protein>
<comment type="caution">
    <text evidence="2">The sequence shown here is derived from an EMBL/GenBank/DDBJ whole genome shotgun (WGS) entry which is preliminary data.</text>
</comment>
<proteinExistence type="predicted"/>
<feature type="compositionally biased region" description="Low complexity" evidence="1">
    <location>
        <begin position="44"/>
        <end position="55"/>
    </location>
</feature>
<evidence type="ECO:0000313" key="3">
    <source>
        <dbReference type="Proteomes" id="UP001642501"/>
    </source>
</evidence>
<sequence>MAALLPILQEILPMLMPGPVHVTRAEELLGTPYNAAAYNDHDSVGVASGGEAASDGGDEDDGENEPWAEAEAGRAGTDRHEDGEEDWAENDMNLTRKMDGDDTTRAPSLRPGPERRKPKLPERPKRAGRYLHNGVSLRDAIVHKSGSLCASVLTVKPQCSTVVFHNGEQEAIVYAVSGTATFATLPEDFDEYGDDSEQEQEQEQENETTNGASTASHHRRGPEPAKTVIHAGDFVFIPPWTEHQVRNEGALADMDGTGKPADDVVWVVVRNAGEPTVVPLQGWGGEQAG</sequence>
<feature type="region of interest" description="Disordered" evidence="1">
    <location>
        <begin position="186"/>
        <end position="224"/>
    </location>
</feature>
<reference evidence="2 3" key="1">
    <citation type="submission" date="2024-01" db="EMBL/GenBank/DDBJ databases">
        <authorList>
            <person name="Allen C."/>
            <person name="Tagirdzhanova G."/>
        </authorList>
    </citation>
    <scope>NUCLEOTIDE SEQUENCE [LARGE SCALE GENOMIC DNA]</scope>
    <source>
        <strain evidence="2 3">CBS 573.63</strain>
    </source>
</reference>
<accession>A0ABP0E371</accession>